<protein>
    <submittedName>
        <fullName evidence="6">WD40 repeat-like protein</fullName>
    </submittedName>
</protein>
<dbReference type="InterPro" id="IPR011047">
    <property type="entry name" value="Quinoprotein_ADH-like_sf"/>
</dbReference>
<dbReference type="InterPro" id="IPR011044">
    <property type="entry name" value="Quino_amine_DH_bsu"/>
</dbReference>
<feature type="repeat" description="WD" evidence="3">
    <location>
        <begin position="1203"/>
        <end position="1244"/>
    </location>
</feature>
<dbReference type="Pfam" id="PF24883">
    <property type="entry name" value="NPHP3_N"/>
    <property type="match status" value="1"/>
</dbReference>
<dbReference type="InterPro" id="IPR001680">
    <property type="entry name" value="WD40_rpt"/>
</dbReference>
<dbReference type="InterPro" id="IPR027417">
    <property type="entry name" value="P-loop_NTPase"/>
</dbReference>
<dbReference type="Proteomes" id="UP001362999">
    <property type="component" value="Unassembled WGS sequence"/>
</dbReference>
<evidence type="ECO:0000313" key="7">
    <source>
        <dbReference type="Proteomes" id="UP001362999"/>
    </source>
</evidence>
<dbReference type="PROSITE" id="PS50004">
    <property type="entry name" value="C2"/>
    <property type="match status" value="1"/>
</dbReference>
<dbReference type="PANTHER" id="PTHR19848">
    <property type="entry name" value="WD40 REPEAT PROTEIN"/>
    <property type="match status" value="1"/>
</dbReference>
<dbReference type="InterPro" id="IPR015943">
    <property type="entry name" value="WD40/YVTN_repeat-like_dom_sf"/>
</dbReference>
<dbReference type="InterPro" id="IPR007111">
    <property type="entry name" value="NACHT_NTPase"/>
</dbReference>
<name>A0AAV9Z669_9AGAR</name>
<dbReference type="SUPFAM" id="SSF49562">
    <property type="entry name" value="C2 domain (Calcium/lipid-binding domain, CaLB)"/>
    <property type="match status" value="1"/>
</dbReference>
<evidence type="ECO:0000259" key="5">
    <source>
        <dbReference type="PROSITE" id="PS50837"/>
    </source>
</evidence>
<dbReference type="Pfam" id="PF00400">
    <property type="entry name" value="WD40"/>
    <property type="match status" value="10"/>
</dbReference>
<evidence type="ECO:0000256" key="2">
    <source>
        <dbReference type="ARBA" id="ARBA00022737"/>
    </source>
</evidence>
<dbReference type="PROSITE" id="PS50082">
    <property type="entry name" value="WD_REPEATS_2"/>
    <property type="match status" value="10"/>
</dbReference>
<feature type="repeat" description="WD" evidence="3">
    <location>
        <begin position="1029"/>
        <end position="1070"/>
    </location>
</feature>
<dbReference type="Gene3D" id="3.40.50.300">
    <property type="entry name" value="P-loop containing nucleotide triphosphate hydrolases"/>
    <property type="match status" value="1"/>
</dbReference>
<proteinExistence type="predicted"/>
<comment type="caution">
    <text evidence="6">The sequence shown here is derived from an EMBL/GenBank/DDBJ whole genome shotgun (WGS) entry which is preliminary data.</text>
</comment>
<feature type="repeat" description="WD" evidence="3">
    <location>
        <begin position="1289"/>
        <end position="1330"/>
    </location>
</feature>
<dbReference type="CDD" id="cd00030">
    <property type="entry name" value="C2"/>
    <property type="match status" value="1"/>
</dbReference>
<dbReference type="InterPro" id="IPR019775">
    <property type="entry name" value="WD40_repeat_CS"/>
</dbReference>
<gene>
    <name evidence="6" type="ORF">R3P38DRAFT_3297693</name>
</gene>
<feature type="repeat" description="WD" evidence="3">
    <location>
        <begin position="1114"/>
        <end position="1155"/>
    </location>
</feature>
<feature type="repeat" description="WD" evidence="3">
    <location>
        <begin position="1163"/>
        <end position="1197"/>
    </location>
</feature>
<feature type="repeat" description="WD" evidence="3">
    <location>
        <begin position="986"/>
        <end position="1027"/>
    </location>
</feature>
<dbReference type="Gene3D" id="2.130.10.10">
    <property type="entry name" value="YVTN repeat-like/Quinoprotein amine dehydrogenase"/>
    <property type="match status" value="5"/>
</dbReference>
<dbReference type="InterPro" id="IPR056884">
    <property type="entry name" value="NPHP3-like_N"/>
</dbReference>
<feature type="domain" description="C2" evidence="4">
    <location>
        <begin position="1"/>
        <end position="103"/>
    </location>
</feature>
<dbReference type="SUPFAM" id="SSF52540">
    <property type="entry name" value="P-loop containing nucleoside triphosphate hydrolases"/>
    <property type="match status" value="1"/>
</dbReference>
<dbReference type="PROSITE" id="PS00678">
    <property type="entry name" value="WD_REPEATS_1"/>
    <property type="match status" value="9"/>
</dbReference>
<dbReference type="EMBL" id="JAWWNJ010000202">
    <property type="protein sequence ID" value="KAK6971892.1"/>
    <property type="molecule type" value="Genomic_DNA"/>
</dbReference>
<dbReference type="PROSITE" id="PS50837">
    <property type="entry name" value="NACHT"/>
    <property type="match status" value="1"/>
</dbReference>
<dbReference type="InterPro" id="IPR000008">
    <property type="entry name" value="C2_dom"/>
</dbReference>
<keyword evidence="2" id="KW-0677">Repeat</keyword>
<sequence length="1431" mass="156279">MALTLFVHSASDLIWKPSWRDFGKSPSLYVTVHDRKDHVFKTRVVKANFEPTWNESFDLTWPPPSMLTFRLFHDAPGLDVRIAEAEISVGALEQSSLNEDVWIDMKAPMDEVLGRLCVSLRAITGDKAVEQMSEQASRFELRPPVGVTLDPVATVEGLSSGAKLSDALSGVLSALENIVKVGDELAKIHPYANAAWKVLTSVYKIVQNQREADEKVVKLVDAMTKLYSFAKEVDFVVKNSKAVEETVLRIIMQTMECALLIREYLGHGFMATVELGRIAQTSILGAGQRIDQLAAELLRLKDEFDRGLAVQTSVVSAQILDTVEKLKNSLLLSDLRLPTHPSGLGPSTRRECLPGTRSEIIEHITHLLTTPSEAQIVWLSGVAGSGKTTIATSVSEYFRGLGRLGTFLCFTRNDLDGSDPILVLHTIAYGLAKAHPNIEQAICQALSRNLLEAPLDKQFQELLFRPLESVKHHLIGPFIIVIDGLDESAHWLDSLGNLIANFFTKLPAAFRFFVTSRPHFEVAKVFRHTAAVQERSLDITTEDRNDISLYIRDRLTTIRQHHGLSHTWPEEQIVRQLVDLSGNLFIWAATALDFVGGRNSFQPRKRLQKLLETPFRAATNLAQLYSLALQCAGNWNDSNFKETATAVLTAIALAKVPMTDSTIDAILGLDAGTAADVLEHLGSVVHWSTGQRAQTLHASFGDFLMGPYCANNPWSFTVAKAAKTLALACFAVMQKHLRFNICQLPDSHLLNSEVPGLLETMESHVSPVLMYATRFWGAHLGDFELDDEILVFLRSFLSDKFLFWLEVLSVRQEMASAAGILRLAQKYTLGKGNWSELFLADAQKFVSVFAPAITASAPHIYISAIPLAPRQSTVRAQYLSWFPRLLRYTVPESWASLEKALQGHDNLVTAVAFSPDSQRIVSGSYDNTVRLWDAATGAAIGEPLQGGGPVMSVAFSPDSQHIVSGSGDKTVRIWEAATGTAIGEPLQGHINWVTSVAFSPDSQHIVSGSYDNTVRIWDAATGAAIGAPLQGHNDWVTSVVFSPDSQHIVSGSYDNTVRIWDAATGAAIGEPLQGGGPVMSVAFSPDSQRIVSGSYDNTVRIWDAATGAAIGQPLQGHDDWVTSVAFSPVSQRIVSGSNDRSVRIWDAATGAAMGKPLQGGGPVKSVAFSPDSQHIVSGSRDSTVRIWDAATGAVFAEPLGEPLQGHDDWVMSVAFSPDGQRIVSGSSDKTVRIWDAATGAAIWGPLQGHDDWVMSVAFSPDSQRIVSGSGDKTVRIWGAATGTAIGEPLQGHDEPVTSVAFSPDSQRIVSGSGDKTVRIWDAATGAAIGEPLQASTTEHVPGPFVFAHRQTQTLTSSLLPPIPRGSFRDGWIFSTSSRLMWIPPMLRDSFCMPWCHLVISWRGVKSLDLSSFVHGAEWEKCIEQRYRNMQQ</sequence>
<reference evidence="6 7" key="1">
    <citation type="journal article" date="2024" name="J Genomics">
        <title>Draft genome sequencing and assembly of Favolaschia claudopus CIRM-BRFM 2984 isolated from oak limbs.</title>
        <authorList>
            <person name="Navarro D."/>
            <person name="Drula E."/>
            <person name="Chaduli D."/>
            <person name="Cazenave R."/>
            <person name="Ahrendt S."/>
            <person name="Wang J."/>
            <person name="Lipzen A."/>
            <person name="Daum C."/>
            <person name="Barry K."/>
            <person name="Grigoriev I.V."/>
            <person name="Favel A."/>
            <person name="Rosso M.N."/>
            <person name="Martin F."/>
        </authorList>
    </citation>
    <scope>NUCLEOTIDE SEQUENCE [LARGE SCALE GENOMIC DNA]</scope>
    <source>
        <strain evidence="6 7">CIRM-BRFM 2984</strain>
    </source>
</reference>
<feature type="repeat" description="WD" evidence="3">
    <location>
        <begin position="1078"/>
        <end position="1112"/>
    </location>
</feature>
<feature type="domain" description="NACHT" evidence="5">
    <location>
        <begin position="375"/>
        <end position="518"/>
    </location>
</feature>
<dbReference type="SMART" id="SM00239">
    <property type="entry name" value="C2"/>
    <property type="match status" value="1"/>
</dbReference>
<dbReference type="PANTHER" id="PTHR19848:SF8">
    <property type="entry name" value="F-BOX AND WD REPEAT DOMAIN CONTAINING 7"/>
    <property type="match status" value="1"/>
</dbReference>
<dbReference type="PROSITE" id="PS50294">
    <property type="entry name" value="WD_REPEATS_REGION"/>
    <property type="match status" value="10"/>
</dbReference>
<keyword evidence="1 3" id="KW-0853">WD repeat</keyword>
<dbReference type="SUPFAM" id="SSF50969">
    <property type="entry name" value="YVTN repeat-like/Quinoprotein amine dehydrogenase"/>
    <property type="match status" value="1"/>
</dbReference>
<dbReference type="Gene3D" id="2.60.40.150">
    <property type="entry name" value="C2 domain"/>
    <property type="match status" value="1"/>
</dbReference>
<dbReference type="InterPro" id="IPR020472">
    <property type="entry name" value="WD40_PAC1"/>
</dbReference>
<dbReference type="Pfam" id="PF00168">
    <property type="entry name" value="C2"/>
    <property type="match status" value="1"/>
</dbReference>
<dbReference type="InterPro" id="IPR035892">
    <property type="entry name" value="C2_domain_sf"/>
</dbReference>
<dbReference type="SUPFAM" id="SSF50998">
    <property type="entry name" value="Quinoprotein alcohol dehydrogenase-like"/>
    <property type="match status" value="1"/>
</dbReference>
<dbReference type="PRINTS" id="PR00320">
    <property type="entry name" value="GPROTEINBRPT"/>
</dbReference>
<keyword evidence="7" id="KW-1185">Reference proteome</keyword>
<evidence type="ECO:0000256" key="3">
    <source>
        <dbReference type="PROSITE-ProRule" id="PRU00221"/>
    </source>
</evidence>
<organism evidence="6 7">
    <name type="scientific">Favolaschia claudopus</name>
    <dbReference type="NCBI Taxonomy" id="2862362"/>
    <lineage>
        <taxon>Eukaryota</taxon>
        <taxon>Fungi</taxon>
        <taxon>Dikarya</taxon>
        <taxon>Basidiomycota</taxon>
        <taxon>Agaricomycotina</taxon>
        <taxon>Agaricomycetes</taxon>
        <taxon>Agaricomycetidae</taxon>
        <taxon>Agaricales</taxon>
        <taxon>Marasmiineae</taxon>
        <taxon>Mycenaceae</taxon>
        <taxon>Favolaschia</taxon>
    </lineage>
</organism>
<evidence type="ECO:0000256" key="1">
    <source>
        <dbReference type="ARBA" id="ARBA00022574"/>
    </source>
</evidence>
<dbReference type="CDD" id="cd00200">
    <property type="entry name" value="WD40"/>
    <property type="match status" value="2"/>
</dbReference>
<accession>A0AAV9Z669</accession>
<dbReference type="SMART" id="SM00320">
    <property type="entry name" value="WD40"/>
    <property type="match status" value="10"/>
</dbReference>
<feature type="repeat" description="WD" evidence="3">
    <location>
        <begin position="950"/>
        <end position="984"/>
    </location>
</feature>
<feature type="repeat" description="WD" evidence="3">
    <location>
        <begin position="901"/>
        <end position="942"/>
    </location>
</feature>
<evidence type="ECO:0000313" key="6">
    <source>
        <dbReference type="EMBL" id="KAK6971892.1"/>
    </source>
</evidence>
<feature type="repeat" description="WD" evidence="3">
    <location>
        <begin position="1246"/>
        <end position="1287"/>
    </location>
</feature>
<evidence type="ECO:0000259" key="4">
    <source>
        <dbReference type="PROSITE" id="PS50004"/>
    </source>
</evidence>